<organism evidence="1 2">
    <name type="scientific">Sedimenticola thiotaurini</name>
    <dbReference type="NCBI Taxonomy" id="1543721"/>
    <lineage>
        <taxon>Bacteria</taxon>
        <taxon>Pseudomonadati</taxon>
        <taxon>Pseudomonadota</taxon>
        <taxon>Gammaproteobacteria</taxon>
        <taxon>Chromatiales</taxon>
        <taxon>Sedimenticolaceae</taxon>
        <taxon>Sedimenticola</taxon>
    </lineage>
</organism>
<name>A0A558D8S2_9GAMM</name>
<proteinExistence type="predicted"/>
<evidence type="ECO:0000313" key="1">
    <source>
        <dbReference type="EMBL" id="TVT57363.1"/>
    </source>
</evidence>
<protein>
    <recommendedName>
        <fullName evidence="3">Formylmethanofuran dehydrogenase</fullName>
    </recommendedName>
</protein>
<accession>A0A558D8S2</accession>
<comment type="caution">
    <text evidence="1">The sequence shown here is derived from an EMBL/GenBank/DDBJ whole genome shotgun (WGS) entry which is preliminary data.</text>
</comment>
<evidence type="ECO:0008006" key="3">
    <source>
        <dbReference type="Google" id="ProtNLM"/>
    </source>
</evidence>
<sequence length="388" mass="42271">MASVSCPFCAMVCDDLSLPLHNEQTIPGQGTCEKAVTGFTLALEATQAMPLLKGKEITWTEALTKAGALLREANHPLIHGLIGDLIDSKAAHKLAEHFAGTVDHRHGDAIARNLRIYQQGGWQVSSMGEVRNRADLVILVCDDLETTLPRLQEKVLHSEARLHTSAPPTVYTLDENRLETLSILRARLANKPLQTDTSATDELLSLINKADYPVFMIGPLQDKATELIIRTCVGLVRDMNEQQRCALLLLGTGEGDITAQLSGAWHNGFGIRTSFTKGYPVQDLQMHSGDRLLQSGESDLLVWISTLSSDPPPNVTQPTIVIGHPAMTFKTDPPELFLPVSIPGIHRAGYLHRADGLRMVPLNALIESPLSSSAALCEQLIAQEPRPC</sequence>
<dbReference type="Proteomes" id="UP000317355">
    <property type="component" value="Unassembled WGS sequence"/>
</dbReference>
<dbReference type="AlphaFoldDB" id="A0A558D8S2"/>
<dbReference type="EMBL" id="VMRY01000015">
    <property type="protein sequence ID" value="TVT57363.1"/>
    <property type="molecule type" value="Genomic_DNA"/>
</dbReference>
<gene>
    <name evidence="1" type="ORF">FHK82_06145</name>
</gene>
<reference evidence="1 2" key="1">
    <citation type="submission" date="2019-07" db="EMBL/GenBank/DDBJ databases">
        <title>The pathways for chlorine oxyanion respiration interact through the shared metabolite chlorate.</title>
        <authorList>
            <person name="Barnum T.P."/>
            <person name="Cheng Y."/>
            <person name="Hill K.A."/>
            <person name="Lucas L.N."/>
            <person name="Carlson H.K."/>
            <person name="Coates J.D."/>
        </authorList>
    </citation>
    <scope>NUCLEOTIDE SEQUENCE [LARGE SCALE GENOMIC DNA]</scope>
    <source>
        <strain evidence="1">BK-3</strain>
    </source>
</reference>
<dbReference type="SUPFAM" id="SSF53706">
    <property type="entry name" value="Formate dehydrogenase/DMSO reductase, domains 1-3"/>
    <property type="match status" value="1"/>
</dbReference>
<evidence type="ECO:0000313" key="2">
    <source>
        <dbReference type="Proteomes" id="UP000317355"/>
    </source>
</evidence>